<dbReference type="AlphaFoldDB" id="A0AAV0RCE9"/>
<keyword evidence="2" id="KW-1185">Reference proteome</keyword>
<dbReference type="Proteomes" id="UP001154282">
    <property type="component" value="Unassembled WGS sequence"/>
</dbReference>
<organism evidence="1 2">
    <name type="scientific">Linum tenue</name>
    <dbReference type="NCBI Taxonomy" id="586396"/>
    <lineage>
        <taxon>Eukaryota</taxon>
        <taxon>Viridiplantae</taxon>
        <taxon>Streptophyta</taxon>
        <taxon>Embryophyta</taxon>
        <taxon>Tracheophyta</taxon>
        <taxon>Spermatophyta</taxon>
        <taxon>Magnoliopsida</taxon>
        <taxon>eudicotyledons</taxon>
        <taxon>Gunneridae</taxon>
        <taxon>Pentapetalae</taxon>
        <taxon>rosids</taxon>
        <taxon>fabids</taxon>
        <taxon>Malpighiales</taxon>
        <taxon>Linaceae</taxon>
        <taxon>Linum</taxon>
    </lineage>
</organism>
<sequence>MSSLSPSRLAAAQAIGRGWCGGEWGLKRGVGGGGEGKWWRRCGVEGIEIEEMMQFDGGERNAERNIVV</sequence>
<evidence type="ECO:0000313" key="1">
    <source>
        <dbReference type="EMBL" id="CAI0555347.1"/>
    </source>
</evidence>
<dbReference type="EMBL" id="CAMGYJ010000010">
    <property type="protein sequence ID" value="CAI0555347.1"/>
    <property type="molecule type" value="Genomic_DNA"/>
</dbReference>
<comment type="caution">
    <text evidence="1">The sequence shown here is derived from an EMBL/GenBank/DDBJ whole genome shotgun (WGS) entry which is preliminary data.</text>
</comment>
<evidence type="ECO:0000313" key="2">
    <source>
        <dbReference type="Proteomes" id="UP001154282"/>
    </source>
</evidence>
<protein>
    <submittedName>
        <fullName evidence="1">Uncharacterized protein</fullName>
    </submittedName>
</protein>
<reference evidence="1" key="1">
    <citation type="submission" date="2022-08" db="EMBL/GenBank/DDBJ databases">
        <authorList>
            <person name="Gutierrez-Valencia J."/>
        </authorList>
    </citation>
    <scope>NUCLEOTIDE SEQUENCE</scope>
</reference>
<name>A0AAV0RCE9_9ROSI</name>
<proteinExistence type="predicted"/>
<gene>
    <name evidence="1" type="ORF">LITE_LOCUS47570</name>
</gene>
<accession>A0AAV0RCE9</accession>
<feature type="non-terminal residue" evidence="1">
    <location>
        <position position="68"/>
    </location>
</feature>